<dbReference type="InterPro" id="IPR046960">
    <property type="entry name" value="PPR_At4g14850-like_plant"/>
</dbReference>
<dbReference type="InterPro" id="IPR046848">
    <property type="entry name" value="E_motif"/>
</dbReference>
<dbReference type="FunFam" id="1.25.40.10:FF:000755">
    <property type="entry name" value="Pentatricopeptide repeat-containing protein"/>
    <property type="match status" value="1"/>
</dbReference>
<dbReference type="PROSITE" id="PS51375">
    <property type="entry name" value="PPR"/>
    <property type="match status" value="3"/>
</dbReference>
<name>A0A8J4RJ22_9ROSI</name>
<dbReference type="Pfam" id="PF01535">
    <property type="entry name" value="PPR"/>
    <property type="match status" value="3"/>
</dbReference>
<comment type="caution">
    <text evidence="3">The sequence shown here is derived from an EMBL/GenBank/DDBJ whole genome shotgun (WGS) entry which is preliminary data.</text>
</comment>
<dbReference type="GO" id="GO:0003723">
    <property type="term" value="F:RNA binding"/>
    <property type="evidence" value="ECO:0007669"/>
    <property type="project" value="InterPro"/>
</dbReference>
<feature type="repeat" description="PPR" evidence="2">
    <location>
        <begin position="434"/>
        <end position="468"/>
    </location>
</feature>
<sequence length="475" mass="52931">MSNQSHFQNTQILDSITGFLNHCSQSKNLRDIKKLHAHLLRTGLLFISLNFHTELIHSYTTCRHRNNPQTLTNFFKCMNPKNPIPFNVILSGFSRNGLAFNALKTFSFMHINGVPIDTYTLCSSLIASSSIRNVRFGQQVHAFVAKSGWSSSVFVGSALVDLYSKSLVIDDAEVVFDEIPVKNSVCANALLSGYGEAKMWLEGLKLVRKMPVLNLDYDHFTLSAILRACAGLSAIEFGMQVHAYLIRRIYDVGKDVFLQSSLIEMYGKCGLVGKAWQVFNLAGIGKGKECQRDVVLWTSMLGVYGRNGHNEEVVRLYQEMLKEGIKPDEVAFVTVLSACGHTGQVNLGVELFKSMTHDFGLDPGPEHYSCLIDLLCRAGQLDRAFRLVNEMVHKGHGSCSVSMWGALLSACKDCGNIELGKLAAQRAIDLDPQNVGVYIMLSNLYAKLGMWDEIEQLRELMKERGLKKDVGCSWI</sequence>
<organism evidence="3 4">
    <name type="scientific">Castanea mollissima</name>
    <name type="common">Chinese chestnut</name>
    <dbReference type="NCBI Taxonomy" id="60419"/>
    <lineage>
        <taxon>Eukaryota</taxon>
        <taxon>Viridiplantae</taxon>
        <taxon>Streptophyta</taxon>
        <taxon>Embryophyta</taxon>
        <taxon>Tracheophyta</taxon>
        <taxon>Spermatophyta</taxon>
        <taxon>Magnoliopsida</taxon>
        <taxon>eudicotyledons</taxon>
        <taxon>Gunneridae</taxon>
        <taxon>Pentapetalae</taxon>
        <taxon>rosids</taxon>
        <taxon>fabids</taxon>
        <taxon>Fagales</taxon>
        <taxon>Fagaceae</taxon>
        <taxon>Castanea</taxon>
    </lineage>
</organism>
<evidence type="ECO:0000256" key="2">
    <source>
        <dbReference type="PROSITE-ProRule" id="PRU00708"/>
    </source>
</evidence>
<evidence type="ECO:0000313" key="3">
    <source>
        <dbReference type="EMBL" id="KAF3974122.1"/>
    </source>
</evidence>
<dbReference type="PANTHER" id="PTHR47926">
    <property type="entry name" value="PENTATRICOPEPTIDE REPEAT-CONTAINING PROTEIN"/>
    <property type="match status" value="1"/>
</dbReference>
<dbReference type="NCBIfam" id="TIGR00756">
    <property type="entry name" value="PPR"/>
    <property type="match status" value="2"/>
</dbReference>
<evidence type="ECO:0008006" key="5">
    <source>
        <dbReference type="Google" id="ProtNLM"/>
    </source>
</evidence>
<dbReference type="EMBL" id="JRKL02000182">
    <property type="protein sequence ID" value="KAF3974122.1"/>
    <property type="molecule type" value="Genomic_DNA"/>
</dbReference>
<dbReference type="Proteomes" id="UP000737018">
    <property type="component" value="Unassembled WGS sequence"/>
</dbReference>
<dbReference type="OrthoDB" id="1917168at2759"/>
<dbReference type="GO" id="GO:0009451">
    <property type="term" value="P:RNA modification"/>
    <property type="evidence" value="ECO:0007669"/>
    <property type="project" value="InterPro"/>
</dbReference>
<feature type="repeat" description="PPR" evidence="2">
    <location>
        <begin position="293"/>
        <end position="327"/>
    </location>
</feature>
<dbReference type="Pfam" id="PF13041">
    <property type="entry name" value="PPR_2"/>
    <property type="match status" value="1"/>
</dbReference>
<dbReference type="InterPro" id="IPR011990">
    <property type="entry name" value="TPR-like_helical_dom_sf"/>
</dbReference>
<gene>
    <name evidence="3" type="ORF">CMV_002522</name>
</gene>
<reference evidence="3" key="1">
    <citation type="submission" date="2020-03" db="EMBL/GenBank/DDBJ databases">
        <title>Castanea mollissima Vanexum genome sequencing.</title>
        <authorList>
            <person name="Staton M."/>
        </authorList>
    </citation>
    <scope>NUCLEOTIDE SEQUENCE</scope>
    <source>
        <tissue evidence="3">Leaf</tissue>
    </source>
</reference>
<dbReference type="AlphaFoldDB" id="A0A8J4RJ22"/>
<dbReference type="Pfam" id="PF12854">
    <property type="entry name" value="PPR_1"/>
    <property type="match status" value="1"/>
</dbReference>
<dbReference type="Pfam" id="PF20431">
    <property type="entry name" value="E_motif"/>
    <property type="match status" value="1"/>
</dbReference>
<dbReference type="Gene3D" id="1.25.40.10">
    <property type="entry name" value="Tetratricopeptide repeat domain"/>
    <property type="match status" value="4"/>
</dbReference>
<evidence type="ECO:0000313" key="4">
    <source>
        <dbReference type="Proteomes" id="UP000737018"/>
    </source>
</evidence>
<dbReference type="SUPFAM" id="SSF48452">
    <property type="entry name" value="TPR-like"/>
    <property type="match status" value="1"/>
</dbReference>
<proteinExistence type="predicted"/>
<evidence type="ECO:0000256" key="1">
    <source>
        <dbReference type="ARBA" id="ARBA00022737"/>
    </source>
</evidence>
<feature type="repeat" description="PPR" evidence="2">
    <location>
        <begin position="364"/>
        <end position="398"/>
    </location>
</feature>
<protein>
    <recommendedName>
        <fullName evidence="5">Pentatricopeptide repeat-containing protein</fullName>
    </recommendedName>
</protein>
<dbReference type="FunFam" id="1.25.40.10:FF:000525">
    <property type="entry name" value="Pentatricopeptide (PPR) repeat-containing protein-like"/>
    <property type="match status" value="1"/>
</dbReference>
<keyword evidence="4" id="KW-1185">Reference proteome</keyword>
<dbReference type="PANTHER" id="PTHR47926:SF386">
    <property type="entry name" value="PENTATRICOPEPTIDE REPEAT-CONTAINING PROTEIN"/>
    <property type="match status" value="1"/>
</dbReference>
<accession>A0A8J4RJ22</accession>
<keyword evidence="1" id="KW-0677">Repeat</keyword>
<dbReference type="InterPro" id="IPR002885">
    <property type="entry name" value="PPR_rpt"/>
</dbReference>